<dbReference type="InterPro" id="IPR045017">
    <property type="entry name" value="DECR2-like"/>
</dbReference>
<dbReference type="EC" id="1.3.1.124" evidence="3"/>
<organism evidence="6 7">
    <name type="scientific">Oidiodendron maius (strain Zn)</name>
    <dbReference type="NCBI Taxonomy" id="913774"/>
    <lineage>
        <taxon>Eukaryota</taxon>
        <taxon>Fungi</taxon>
        <taxon>Dikarya</taxon>
        <taxon>Ascomycota</taxon>
        <taxon>Pezizomycotina</taxon>
        <taxon>Leotiomycetes</taxon>
        <taxon>Leotiomycetes incertae sedis</taxon>
        <taxon>Myxotrichaceae</taxon>
        <taxon>Oidiodendron</taxon>
    </lineage>
</organism>
<comment type="catalytic activity">
    <reaction evidence="5">
        <text>a (2E,4Z)-dienoyl-CoA + NADPH + H(+) = a 4,5-saturated-(3E)-enoyl-CoA + NADP(+)</text>
        <dbReference type="Rhea" id="RHEA:61892"/>
        <dbReference type="ChEBI" id="CHEBI:15378"/>
        <dbReference type="ChEBI" id="CHEBI:57783"/>
        <dbReference type="ChEBI" id="CHEBI:58349"/>
        <dbReference type="ChEBI" id="CHEBI:85099"/>
        <dbReference type="ChEBI" id="CHEBI:85493"/>
        <dbReference type="EC" id="1.3.1.124"/>
    </reaction>
</comment>
<dbReference type="Gene3D" id="3.40.50.720">
    <property type="entry name" value="NAD(P)-binding Rossmann-like Domain"/>
    <property type="match status" value="1"/>
</dbReference>
<dbReference type="HOGENOM" id="CLU_010194_1_2_1"/>
<keyword evidence="7" id="KW-1185">Reference proteome</keyword>
<proteinExistence type="predicted"/>
<keyword evidence="2" id="KW-0560">Oxidoreductase</keyword>
<dbReference type="InterPro" id="IPR002347">
    <property type="entry name" value="SDR_fam"/>
</dbReference>
<sequence length="312" mass="32626">MPVPKSQYMSEVWRDGLFDGKVVFCTGGSGTMCSFQVRAMVHLGANACIVGRSAEKTEAMARDIETARPGSRVIGVAADVRSISSMMAAVDKCVKELGSFDFAIIGAAGNFIASIEQLSANAFQNVMNIDLAGSFNTLKAALPHLLRSASSSSKSEGKKSGTSGRVIFISATIQYTGLPMQAHAGAAKAGVDALSATVAIEMGPRGMTSNVIAPGPIEGTEGMGKLSQHNNDTALEKTIPVGRFGTVRDIADAVIYLFSDAGSFVNGEVLVVDGGAWRTGKSGPGADLKYPDFLLSGERISRVDEKRVVPKL</sequence>
<keyword evidence="1" id="KW-0521">NADP</keyword>
<dbReference type="GO" id="GO:0008670">
    <property type="term" value="F:2,4-dienoyl-CoA reductase (NADPH) activity"/>
    <property type="evidence" value="ECO:0007669"/>
    <property type="project" value="InterPro"/>
</dbReference>
<evidence type="ECO:0000256" key="4">
    <source>
        <dbReference type="ARBA" id="ARBA00048009"/>
    </source>
</evidence>
<dbReference type="PRINTS" id="PR00081">
    <property type="entry name" value="GDHRDH"/>
</dbReference>
<dbReference type="Pfam" id="PF13561">
    <property type="entry name" value="adh_short_C2"/>
    <property type="match status" value="1"/>
</dbReference>
<accession>A0A0C3HBG7</accession>
<reference evidence="6 7" key="1">
    <citation type="submission" date="2014-04" db="EMBL/GenBank/DDBJ databases">
        <authorList>
            <consortium name="DOE Joint Genome Institute"/>
            <person name="Kuo A."/>
            <person name="Martino E."/>
            <person name="Perotto S."/>
            <person name="Kohler A."/>
            <person name="Nagy L.G."/>
            <person name="Floudas D."/>
            <person name="Copeland A."/>
            <person name="Barry K.W."/>
            <person name="Cichocki N."/>
            <person name="Veneault-Fourrey C."/>
            <person name="LaButti K."/>
            <person name="Lindquist E.A."/>
            <person name="Lipzen A."/>
            <person name="Lundell T."/>
            <person name="Morin E."/>
            <person name="Murat C."/>
            <person name="Sun H."/>
            <person name="Tunlid A."/>
            <person name="Henrissat B."/>
            <person name="Grigoriev I.V."/>
            <person name="Hibbett D.S."/>
            <person name="Martin F."/>
            <person name="Nordberg H.P."/>
            <person name="Cantor M.N."/>
            <person name="Hua S.X."/>
        </authorList>
    </citation>
    <scope>NUCLEOTIDE SEQUENCE [LARGE SCALE GENOMIC DNA]</scope>
    <source>
        <strain evidence="6 7">Zn</strain>
    </source>
</reference>
<dbReference type="PANTHER" id="PTHR43296:SF2">
    <property type="entry name" value="PEROXISOMAL 2,4-DIENOYL-COA REDUCTASE [(3E)-ENOYL-COA-PRODUCING]"/>
    <property type="match status" value="1"/>
</dbReference>
<evidence type="ECO:0000256" key="5">
    <source>
        <dbReference type="ARBA" id="ARBA00048340"/>
    </source>
</evidence>
<dbReference type="GO" id="GO:0009062">
    <property type="term" value="P:fatty acid catabolic process"/>
    <property type="evidence" value="ECO:0007669"/>
    <property type="project" value="InterPro"/>
</dbReference>
<dbReference type="FunCoup" id="A0A0C3HBG7">
    <property type="interactions" value="286"/>
</dbReference>
<dbReference type="Proteomes" id="UP000054321">
    <property type="component" value="Unassembled WGS sequence"/>
</dbReference>
<dbReference type="InParanoid" id="A0A0C3HBG7"/>
<dbReference type="PANTHER" id="PTHR43296">
    <property type="entry name" value="PEROXISOMAL 2,4-DIENOYL-COA REDUCTASE"/>
    <property type="match status" value="1"/>
</dbReference>
<reference evidence="7" key="2">
    <citation type="submission" date="2015-01" db="EMBL/GenBank/DDBJ databases">
        <title>Evolutionary Origins and Diversification of the Mycorrhizal Mutualists.</title>
        <authorList>
            <consortium name="DOE Joint Genome Institute"/>
            <consortium name="Mycorrhizal Genomics Consortium"/>
            <person name="Kohler A."/>
            <person name="Kuo A."/>
            <person name="Nagy L.G."/>
            <person name="Floudas D."/>
            <person name="Copeland A."/>
            <person name="Barry K.W."/>
            <person name="Cichocki N."/>
            <person name="Veneault-Fourrey C."/>
            <person name="LaButti K."/>
            <person name="Lindquist E.A."/>
            <person name="Lipzen A."/>
            <person name="Lundell T."/>
            <person name="Morin E."/>
            <person name="Murat C."/>
            <person name="Riley R."/>
            <person name="Ohm R."/>
            <person name="Sun H."/>
            <person name="Tunlid A."/>
            <person name="Henrissat B."/>
            <person name="Grigoriev I.V."/>
            <person name="Hibbett D.S."/>
            <person name="Martin F."/>
        </authorList>
    </citation>
    <scope>NUCLEOTIDE SEQUENCE [LARGE SCALE GENOMIC DNA]</scope>
    <source>
        <strain evidence="7">Zn</strain>
    </source>
</reference>
<dbReference type="GO" id="GO:0005777">
    <property type="term" value="C:peroxisome"/>
    <property type="evidence" value="ECO:0007669"/>
    <property type="project" value="TreeGrafter"/>
</dbReference>
<name>A0A0C3HBG7_OIDMZ</name>
<evidence type="ECO:0000256" key="3">
    <source>
        <dbReference type="ARBA" id="ARBA00026117"/>
    </source>
</evidence>
<dbReference type="CDD" id="cd05369">
    <property type="entry name" value="TER_DECR_SDR_a"/>
    <property type="match status" value="1"/>
</dbReference>
<evidence type="ECO:0000313" key="7">
    <source>
        <dbReference type="Proteomes" id="UP000054321"/>
    </source>
</evidence>
<dbReference type="STRING" id="913774.A0A0C3HBG7"/>
<gene>
    <name evidence="6" type="ORF">OIDMADRAFT_165198</name>
</gene>
<dbReference type="SUPFAM" id="SSF51735">
    <property type="entry name" value="NAD(P)-binding Rossmann-fold domains"/>
    <property type="match status" value="1"/>
</dbReference>
<evidence type="ECO:0000313" key="6">
    <source>
        <dbReference type="EMBL" id="KIN00575.1"/>
    </source>
</evidence>
<dbReference type="EMBL" id="KN832877">
    <property type="protein sequence ID" value="KIN00575.1"/>
    <property type="molecule type" value="Genomic_DNA"/>
</dbReference>
<dbReference type="AlphaFoldDB" id="A0A0C3HBG7"/>
<comment type="catalytic activity">
    <reaction evidence="4">
        <text>a (2E,4E)-dienoyl-CoA + NADPH + H(+) = a 4,5-saturated-(3E)-enoyl-CoA + NADP(+)</text>
        <dbReference type="Rhea" id="RHEA:45912"/>
        <dbReference type="ChEBI" id="CHEBI:15378"/>
        <dbReference type="ChEBI" id="CHEBI:57783"/>
        <dbReference type="ChEBI" id="CHEBI:58349"/>
        <dbReference type="ChEBI" id="CHEBI:85101"/>
        <dbReference type="ChEBI" id="CHEBI:85493"/>
        <dbReference type="EC" id="1.3.1.124"/>
    </reaction>
</comment>
<dbReference type="OrthoDB" id="2136131at2759"/>
<dbReference type="InterPro" id="IPR036291">
    <property type="entry name" value="NAD(P)-bd_dom_sf"/>
</dbReference>
<protein>
    <recommendedName>
        <fullName evidence="3">2,4-dienoyl-CoA reductase [(3E)-enoyl-CoA-producing]</fullName>
        <ecNumber evidence="3">1.3.1.124</ecNumber>
    </recommendedName>
</protein>
<evidence type="ECO:0000256" key="1">
    <source>
        <dbReference type="ARBA" id="ARBA00022857"/>
    </source>
</evidence>
<evidence type="ECO:0000256" key="2">
    <source>
        <dbReference type="ARBA" id="ARBA00023002"/>
    </source>
</evidence>